<keyword evidence="2" id="KW-1133">Transmembrane helix</keyword>
<evidence type="ECO:0000313" key="4">
    <source>
        <dbReference type="Proteomes" id="UP000015103"/>
    </source>
</evidence>
<evidence type="ECO:0000256" key="2">
    <source>
        <dbReference type="SAM" id="Phobius"/>
    </source>
</evidence>
<keyword evidence="4" id="KW-1185">Reference proteome</keyword>
<protein>
    <submittedName>
        <fullName evidence="3">Uncharacterized protein</fullName>
    </submittedName>
</protein>
<reference evidence="3" key="1">
    <citation type="submission" date="2015-05" db="UniProtKB">
        <authorList>
            <consortium name="EnsemblMetazoa"/>
        </authorList>
    </citation>
    <scope>IDENTIFICATION</scope>
</reference>
<dbReference type="EnsemblMetazoa" id="RPRC008511-RA">
    <property type="protein sequence ID" value="RPRC008511-PA"/>
    <property type="gene ID" value="RPRC008511"/>
</dbReference>
<keyword evidence="2" id="KW-0472">Membrane</keyword>
<dbReference type="EMBL" id="ACPB03005835">
    <property type="status" value="NOT_ANNOTATED_CDS"/>
    <property type="molecule type" value="Genomic_DNA"/>
</dbReference>
<keyword evidence="2" id="KW-0812">Transmembrane</keyword>
<feature type="region of interest" description="Disordered" evidence="1">
    <location>
        <begin position="1"/>
        <end position="23"/>
    </location>
</feature>
<feature type="transmembrane region" description="Helical" evidence="2">
    <location>
        <begin position="146"/>
        <end position="165"/>
    </location>
</feature>
<evidence type="ECO:0000313" key="3">
    <source>
        <dbReference type="EnsemblMetazoa" id="RPRC008511-PA"/>
    </source>
</evidence>
<dbReference type="Proteomes" id="UP000015103">
    <property type="component" value="Unassembled WGS sequence"/>
</dbReference>
<feature type="region of interest" description="Disordered" evidence="1">
    <location>
        <begin position="220"/>
        <end position="251"/>
    </location>
</feature>
<feature type="compositionally biased region" description="Polar residues" evidence="1">
    <location>
        <begin position="7"/>
        <end position="19"/>
    </location>
</feature>
<organism evidence="3 4">
    <name type="scientific">Rhodnius prolixus</name>
    <name type="common">Triatomid bug</name>
    <dbReference type="NCBI Taxonomy" id="13249"/>
    <lineage>
        <taxon>Eukaryota</taxon>
        <taxon>Metazoa</taxon>
        <taxon>Ecdysozoa</taxon>
        <taxon>Arthropoda</taxon>
        <taxon>Hexapoda</taxon>
        <taxon>Insecta</taxon>
        <taxon>Pterygota</taxon>
        <taxon>Neoptera</taxon>
        <taxon>Paraneoptera</taxon>
        <taxon>Hemiptera</taxon>
        <taxon>Heteroptera</taxon>
        <taxon>Panheteroptera</taxon>
        <taxon>Cimicomorpha</taxon>
        <taxon>Reduviidae</taxon>
        <taxon>Triatominae</taxon>
        <taxon>Rhodnius</taxon>
    </lineage>
</organism>
<proteinExistence type="predicted"/>
<dbReference type="AlphaFoldDB" id="T1HWU1"/>
<dbReference type="HOGENOM" id="CLU_1108274_0_0_1"/>
<sequence length="251" mass="28354">MLKFPKSQASEETNHTNNEANDHTTKTIYSDEVICTITMKTSKSGTKMSGTVDCDRQEMLNKTKSKKKQVKKSDDEQDYAYDNKCGHIIIKSLVAVSEKPRIMFCNDSYCLQFVITFHFLYGTLAHVCAVLLKTEPTSSANYVREFSFALLGLLSYIYAGFFLLYPKLMPLKEIKTEKVPEKEVSKVEEGNPNKLKKVMLIFSEQLDEEPLFIYIPLKKPSQNTMNSSKSLDVEAQRTSTSPPAVPGTSSQ</sequence>
<name>T1HWU1_RHOPR</name>
<dbReference type="VEuPathDB" id="VectorBase:RPRC008511"/>
<accession>T1HWU1</accession>
<dbReference type="InParanoid" id="T1HWU1"/>
<evidence type="ECO:0000256" key="1">
    <source>
        <dbReference type="SAM" id="MobiDB-lite"/>
    </source>
</evidence>
<feature type="transmembrane region" description="Helical" evidence="2">
    <location>
        <begin position="109"/>
        <end position="134"/>
    </location>
</feature>